<gene>
    <name evidence="1" type="ORF">K1T71_013821</name>
</gene>
<comment type="caution">
    <text evidence="1">The sequence shown here is derived from an EMBL/GenBank/DDBJ whole genome shotgun (WGS) entry which is preliminary data.</text>
</comment>
<accession>A0ACC1CFS6</accession>
<dbReference type="EMBL" id="CM034413">
    <property type="protein sequence ID" value="KAJ0170450.1"/>
    <property type="molecule type" value="Genomic_DNA"/>
</dbReference>
<evidence type="ECO:0000313" key="1">
    <source>
        <dbReference type="EMBL" id="KAJ0170450.1"/>
    </source>
</evidence>
<sequence>MRRSKMNIDPDLGDLEEMLAHVQTQLEQEIDLEKESKMTSLINVQESPKMSKRNSSFGRADSFDYRRPAPRPPLPRNNELNGNYANGDYLDNGDYGQPNINRNGTLRGSQSSLKSDEMGSQSSFQSFRSEPVQRHSVMSLPDKRGSTTSLNGRERTATLPRRCTPSKEKNWEEYWQHEQSISSARASVMVYDDILKRWIPSGTSSGLSKVHIYHHTQHNTFRVVGRKLNDHEVVINCGIVRGLKYNQATATFHQWRDARHVYGLNFSCREDADSFARAMMHTLEILANKPSGNSAPAPPQPANPPVPYNGHNNAHNYDEDMGYRTMTREDAAILQQPQYHAPQHQPPHQPHQPPQQYHAPPSQYHAPTPQHQPPAPPPVPPHQNLPTANGPIAPPTPPAAPQPPPMLQQQPPQQPPAQVPAAPPQPPAAGPPPPPPPPAAAPAPPAPAPPPAPAAVVSPPPPPPPPSRAPPDLTGLAAQLQQVRLKRQAKQQQPGGCGSEAASPPGGAEHSGSSSSSGGSSAGGGGGAAPQRGNLNCMMNEMARTLARRRAYLDKAEESSADNSVTSTPLKTWERSATLPHRLPATCNGNTPSSESPAQQQPQSPRSVRKRFGSASEETILKQVNGGSGGEGGCISAAEWEAFKQEMMREMRQQLNQVKKEILDAMKAEFARR</sequence>
<name>A0ACC1CFS6_9NEOP</name>
<dbReference type="Proteomes" id="UP000824533">
    <property type="component" value="Linkage Group LG27"/>
</dbReference>
<reference evidence="1 2" key="1">
    <citation type="journal article" date="2021" name="Front. Genet.">
        <title>Chromosome-Level Genome Assembly Reveals Significant Gene Expansion in the Toll and IMD Signaling Pathways of Dendrolimus kikuchii.</title>
        <authorList>
            <person name="Zhou J."/>
            <person name="Wu P."/>
            <person name="Xiong Z."/>
            <person name="Liu N."/>
            <person name="Zhao N."/>
            <person name="Ji M."/>
            <person name="Qiu Y."/>
            <person name="Yang B."/>
        </authorList>
    </citation>
    <scope>NUCLEOTIDE SEQUENCE [LARGE SCALE GENOMIC DNA]</scope>
    <source>
        <strain evidence="1">Ann1</strain>
    </source>
</reference>
<protein>
    <submittedName>
        <fullName evidence="1">Uncharacterized protein</fullName>
    </submittedName>
</protein>
<organism evidence="1 2">
    <name type="scientific">Dendrolimus kikuchii</name>
    <dbReference type="NCBI Taxonomy" id="765133"/>
    <lineage>
        <taxon>Eukaryota</taxon>
        <taxon>Metazoa</taxon>
        <taxon>Ecdysozoa</taxon>
        <taxon>Arthropoda</taxon>
        <taxon>Hexapoda</taxon>
        <taxon>Insecta</taxon>
        <taxon>Pterygota</taxon>
        <taxon>Neoptera</taxon>
        <taxon>Endopterygota</taxon>
        <taxon>Lepidoptera</taxon>
        <taxon>Glossata</taxon>
        <taxon>Ditrysia</taxon>
        <taxon>Bombycoidea</taxon>
        <taxon>Lasiocampidae</taxon>
        <taxon>Dendrolimus</taxon>
    </lineage>
</organism>
<evidence type="ECO:0000313" key="2">
    <source>
        <dbReference type="Proteomes" id="UP000824533"/>
    </source>
</evidence>
<proteinExistence type="predicted"/>
<keyword evidence="2" id="KW-1185">Reference proteome</keyword>